<evidence type="ECO:0000256" key="5">
    <source>
        <dbReference type="RuleBase" id="RU363107"/>
    </source>
</evidence>
<accession>A0A7J7IGG5</accession>
<dbReference type="InterPro" id="IPR004895">
    <property type="entry name" value="Prenylated_rab_accept_PRA1"/>
</dbReference>
<gene>
    <name evidence="6" type="ORF">F1559_004157</name>
</gene>
<name>A0A7J7IGG5_9RHOD</name>
<dbReference type="Proteomes" id="UP000530660">
    <property type="component" value="Unassembled WGS sequence"/>
</dbReference>
<evidence type="ECO:0000256" key="1">
    <source>
        <dbReference type="ARBA" id="ARBA00004141"/>
    </source>
</evidence>
<keyword evidence="7" id="KW-1185">Reference proteome</keyword>
<sequence length="188" mass="20695">MLSLLRGKAYEERKLPFMATAVPNAAARALEKVSGTALDWVWRCWSTAQPWPQFFDMTQLTSPASAAELKERLAVNLPFYRGNYAIVGGGLLVLATLLRPVMLIAAVALFLLYSYLFFGQPEVTNPWWTARRKQAVLGVVSVVTVYWVDAFGTICSTLTVASLLAAAHGAFRKCADETDFEANLSNGR</sequence>
<evidence type="ECO:0000313" key="7">
    <source>
        <dbReference type="Proteomes" id="UP000530660"/>
    </source>
</evidence>
<feature type="transmembrane region" description="Helical" evidence="5">
    <location>
        <begin position="136"/>
        <end position="164"/>
    </location>
</feature>
<protein>
    <recommendedName>
        <fullName evidence="5">PRA1 family protein</fullName>
    </recommendedName>
</protein>
<comment type="similarity">
    <text evidence="5">Belongs to the PRA1 family.</text>
</comment>
<dbReference type="EMBL" id="VWRR01000013">
    <property type="protein sequence ID" value="KAF6001840.1"/>
    <property type="molecule type" value="Genomic_DNA"/>
</dbReference>
<evidence type="ECO:0000256" key="3">
    <source>
        <dbReference type="ARBA" id="ARBA00022989"/>
    </source>
</evidence>
<reference evidence="6 7" key="1">
    <citation type="journal article" date="2020" name="J. Phycol.">
        <title>Comparative genome analysis reveals Cyanidiococcus gen. nov., a new extremophilic red algal genus sister to Cyanidioschyzon (Cyanidioschyzonaceae, Rhodophyta).</title>
        <authorList>
            <person name="Liu S.-L."/>
            <person name="Chiang Y.-R."/>
            <person name="Yoon H.S."/>
            <person name="Fu H.-Y."/>
        </authorList>
    </citation>
    <scope>NUCLEOTIDE SEQUENCE [LARGE SCALE GENOMIC DNA]</scope>
    <source>
        <strain evidence="6 7">THAL066</strain>
    </source>
</reference>
<dbReference type="PANTHER" id="PTHR19317">
    <property type="entry name" value="PRENYLATED RAB ACCEPTOR 1-RELATED"/>
    <property type="match status" value="1"/>
</dbReference>
<dbReference type="GO" id="GO:0005794">
    <property type="term" value="C:Golgi apparatus"/>
    <property type="evidence" value="ECO:0007669"/>
    <property type="project" value="TreeGrafter"/>
</dbReference>
<evidence type="ECO:0000256" key="2">
    <source>
        <dbReference type="ARBA" id="ARBA00022692"/>
    </source>
</evidence>
<keyword evidence="3 5" id="KW-1133">Transmembrane helix</keyword>
<keyword evidence="2 5" id="KW-0812">Transmembrane</keyword>
<evidence type="ECO:0000256" key="4">
    <source>
        <dbReference type="ARBA" id="ARBA00023136"/>
    </source>
</evidence>
<organism evidence="6 7">
    <name type="scientific">Cyanidiococcus yangmingshanensis</name>
    <dbReference type="NCBI Taxonomy" id="2690220"/>
    <lineage>
        <taxon>Eukaryota</taxon>
        <taxon>Rhodophyta</taxon>
        <taxon>Bangiophyceae</taxon>
        <taxon>Cyanidiales</taxon>
        <taxon>Cyanidiaceae</taxon>
        <taxon>Cyanidiococcus</taxon>
    </lineage>
</organism>
<proteinExistence type="inferred from homology"/>
<dbReference type="AlphaFoldDB" id="A0A7J7IGG5"/>
<comment type="caution">
    <text evidence="6">The sequence shown here is derived from an EMBL/GenBank/DDBJ whole genome shotgun (WGS) entry which is preliminary data.</text>
</comment>
<evidence type="ECO:0000313" key="6">
    <source>
        <dbReference type="EMBL" id="KAF6001840.1"/>
    </source>
</evidence>
<keyword evidence="4 5" id="KW-0472">Membrane</keyword>
<dbReference type="Pfam" id="PF03208">
    <property type="entry name" value="PRA1"/>
    <property type="match status" value="1"/>
</dbReference>
<dbReference type="PANTHER" id="PTHR19317:SF0">
    <property type="entry name" value="PRENYLATED RAB ACCEPTOR PROTEIN 1"/>
    <property type="match status" value="1"/>
</dbReference>
<dbReference type="OrthoDB" id="63113at2759"/>
<comment type="subcellular location">
    <subcellularLocation>
        <location evidence="1 5">Membrane</location>
        <topology evidence="1 5">Multi-pass membrane protein</topology>
    </subcellularLocation>
</comment>
<feature type="transmembrane region" description="Helical" evidence="5">
    <location>
        <begin position="91"/>
        <end position="116"/>
    </location>
</feature>
<dbReference type="GO" id="GO:0016020">
    <property type="term" value="C:membrane"/>
    <property type="evidence" value="ECO:0007669"/>
    <property type="project" value="UniProtKB-SubCell"/>
</dbReference>